<feature type="compositionally biased region" description="Polar residues" evidence="1">
    <location>
        <begin position="300"/>
        <end position="309"/>
    </location>
</feature>
<feature type="compositionally biased region" description="Low complexity" evidence="1">
    <location>
        <begin position="407"/>
        <end position="419"/>
    </location>
</feature>
<dbReference type="AlphaFoldDB" id="A0AAD4HWM9"/>
<dbReference type="GO" id="GO:0003677">
    <property type="term" value="F:DNA binding"/>
    <property type="evidence" value="ECO:0007669"/>
    <property type="project" value="InterPro"/>
</dbReference>
<feature type="region of interest" description="Disordered" evidence="1">
    <location>
        <begin position="255"/>
        <end position="313"/>
    </location>
</feature>
<gene>
    <name evidence="3" type="ORF">NEMBOFW57_006590</name>
</gene>
<feature type="compositionally biased region" description="Low complexity" evidence="1">
    <location>
        <begin position="372"/>
        <end position="392"/>
    </location>
</feature>
<dbReference type="PROSITE" id="PS51299">
    <property type="entry name" value="HTH_APSES"/>
    <property type="match status" value="1"/>
</dbReference>
<dbReference type="GO" id="GO:0000981">
    <property type="term" value="F:DNA-binding transcription factor activity, RNA polymerase II-specific"/>
    <property type="evidence" value="ECO:0007669"/>
    <property type="project" value="UniProtKB-ARBA"/>
</dbReference>
<evidence type="ECO:0000259" key="2">
    <source>
        <dbReference type="PROSITE" id="PS51299"/>
    </source>
</evidence>
<dbReference type="PANTHER" id="PTHR43828:SF5">
    <property type="entry name" value="TRANSCRIPTIONAL REPRESSOR XBP1"/>
    <property type="match status" value="1"/>
</dbReference>
<keyword evidence="4" id="KW-1185">Reference proteome</keyword>
<name>A0AAD4HWM9_9PEZI</name>
<evidence type="ECO:0000313" key="3">
    <source>
        <dbReference type="EMBL" id="KAG7287087.1"/>
    </source>
</evidence>
<organism evidence="3 4">
    <name type="scientific">Staphylotrichum longicolle</name>
    <dbReference type="NCBI Taxonomy" id="669026"/>
    <lineage>
        <taxon>Eukaryota</taxon>
        <taxon>Fungi</taxon>
        <taxon>Dikarya</taxon>
        <taxon>Ascomycota</taxon>
        <taxon>Pezizomycotina</taxon>
        <taxon>Sordariomycetes</taxon>
        <taxon>Sordariomycetidae</taxon>
        <taxon>Sordariales</taxon>
        <taxon>Chaetomiaceae</taxon>
        <taxon>Staphylotrichum</taxon>
    </lineage>
</organism>
<evidence type="ECO:0000313" key="4">
    <source>
        <dbReference type="Proteomes" id="UP001197093"/>
    </source>
</evidence>
<sequence>MPAHSKTPSRCKTKGAINFPPFEVLDDASLREVRRFQIRPFGSIQETCERIPYNSGKKDFFSKTGREGFEEGTKLTEPAFHYDFKVPGDDANYTVMWDYNVGLVRMTSFFKCRGYTKTTPAKMLNLNPGLKEITYSITGGSIKAQGYWMPFSCARAICATFCHEIAGALIPLFGPHFPFECIPDKAPGHGVMIIDPEIVARAKSETAALFKPPANLPSPRPSRSLSPFPTRAFRAIPLLVRASYTDTDVDYYPTPESSSRAGYLPMPRPTSPPRLRQHPHHCIGARGSKQMAALHPASPPTHQAPSTPASLPARGIILPPLRLKRSFDQVDAPGTSPALNNNTDPDGNYDASASASPSSVAIDINRPLIKASPSTPTSPTSPTTTRAIKPSQSAPPSPTPPAPGIVTTPTNSNSFGTNNNDDDDDDEEDDNKNKTETKTPNPAGPRRASERDAAIMLMHMHMRGKRDDSGESGESGGERMSGSDADADSSPDEKNKKRGKEKGKETKQKNGRSHPSPVAEGGGDDNERDSAAAPPARGGGLGEE</sequence>
<dbReference type="EMBL" id="JAHCVI010000003">
    <property type="protein sequence ID" value="KAG7287087.1"/>
    <property type="molecule type" value="Genomic_DNA"/>
</dbReference>
<dbReference type="SUPFAM" id="SSF54616">
    <property type="entry name" value="DNA-binding domain of Mlu1-box binding protein MBP1"/>
    <property type="match status" value="1"/>
</dbReference>
<dbReference type="PANTHER" id="PTHR43828">
    <property type="entry name" value="ASPARAGINASE"/>
    <property type="match status" value="1"/>
</dbReference>
<dbReference type="InterPro" id="IPR003163">
    <property type="entry name" value="Tscrpt_reg_HTH_APSES-type"/>
</dbReference>
<dbReference type="Gene3D" id="3.10.260.10">
    <property type="entry name" value="Transcription regulator HTH, APSES-type DNA-binding domain"/>
    <property type="match status" value="1"/>
</dbReference>
<comment type="caution">
    <text evidence="3">The sequence shown here is derived from an EMBL/GenBank/DDBJ whole genome shotgun (WGS) entry which is preliminary data.</text>
</comment>
<feature type="compositionally biased region" description="Pro residues" evidence="1">
    <location>
        <begin position="393"/>
        <end position="403"/>
    </location>
</feature>
<evidence type="ECO:0000256" key="1">
    <source>
        <dbReference type="SAM" id="MobiDB-lite"/>
    </source>
</evidence>
<dbReference type="GO" id="GO:0033309">
    <property type="term" value="C:SBF transcription complex"/>
    <property type="evidence" value="ECO:0007669"/>
    <property type="project" value="TreeGrafter"/>
</dbReference>
<protein>
    <recommendedName>
        <fullName evidence="2">HTH APSES-type domain-containing protein</fullName>
    </recommendedName>
</protein>
<feature type="compositionally biased region" description="Acidic residues" evidence="1">
    <location>
        <begin position="420"/>
        <end position="430"/>
    </location>
</feature>
<dbReference type="InterPro" id="IPR036887">
    <property type="entry name" value="HTH_APSES_sf"/>
</dbReference>
<reference evidence="3" key="1">
    <citation type="submission" date="2023-02" db="EMBL/GenBank/DDBJ databases">
        <authorList>
            <person name="Palmer J.M."/>
        </authorList>
    </citation>
    <scope>NUCLEOTIDE SEQUENCE</scope>
    <source>
        <strain evidence="3">FW57</strain>
    </source>
</reference>
<dbReference type="InterPro" id="IPR051642">
    <property type="entry name" value="SWI6-like"/>
</dbReference>
<feature type="compositionally biased region" description="Low complexity" evidence="1">
    <location>
        <begin position="351"/>
        <end position="361"/>
    </location>
</feature>
<feature type="domain" description="HTH APSES-type" evidence="2">
    <location>
        <begin position="71"/>
        <end position="184"/>
    </location>
</feature>
<dbReference type="GO" id="GO:0030907">
    <property type="term" value="C:MBF transcription complex"/>
    <property type="evidence" value="ECO:0007669"/>
    <property type="project" value="TreeGrafter"/>
</dbReference>
<feature type="region of interest" description="Disordered" evidence="1">
    <location>
        <begin position="328"/>
        <end position="544"/>
    </location>
</feature>
<proteinExistence type="predicted"/>
<dbReference type="Proteomes" id="UP001197093">
    <property type="component" value="Unassembled WGS sequence"/>
</dbReference>
<accession>A0AAD4HWM9</accession>